<comment type="catalytic activity">
    <reaction evidence="3">
        <text>glycyl-tRNA(Ala) + H2O = tRNA(Ala) + glycine + H(+)</text>
        <dbReference type="Rhea" id="RHEA:53744"/>
        <dbReference type="Rhea" id="RHEA-COMP:9657"/>
        <dbReference type="Rhea" id="RHEA-COMP:13640"/>
        <dbReference type="ChEBI" id="CHEBI:15377"/>
        <dbReference type="ChEBI" id="CHEBI:15378"/>
        <dbReference type="ChEBI" id="CHEBI:57305"/>
        <dbReference type="ChEBI" id="CHEBI:78442"/>
        <dbReference type="ChEBI" id="CHEBI:78522"/>
    </reaction>
</comment>
<dbReference type="EMBL" id="LNYH01000052">
    <property type="protein sequence ID" value="KTD26930.1"/>
    <property type="molecule type" value="Genomic_DNA"/>
</dbReference>
<dbReference type="EC" id="3.1.1.96" evidence="3"/>
<dbReference type="STRING" id="454.Lisr_1141"/>
<dbReference type="InterPro" id="IPR003732">
    <property type="entry name" value="Daa-tRNA_deacyls_DTD"/>
</dbReference>
<dbReference type="GO" id="GO:0005737">
    <property type="term" value="C:cytoplasm"/>
    <property type="evidence" value="ECO:0007669"/>
    <property type="project" value="UniProtKB-SubCell"/>
</dbReference>
<dbReference type="GO" id="GO:0051500">
    <property type="term" value="F:D-tyrosyl-tRNA(Tyr) deacylase activity"/>
    <property type="evidence" value="ECO:0007669"/>
    <property type="project" value="TreeGrafter"/>
</dbReference>
<feature type="short sequence motif" description="Gly-cisPro motif, important for rejection of L-amino acids" evidence="3">
    <location>
        <begin position="137"/>
        <end position="138"/>
    </location>
</feature>
<dbReference type="GO" id="GO:0000049">
    <property type="term" value="F:tRNA binding"/>
    <property type="evidence" value="ECO:0007669"/>
    <property type="project" value="UniProtKB-UniRule"/>
</dbReference>
<dbReference type="GO" id="GO:0106026">
    <property type="term" value="F:Gly-tRNA(Ala) deacylase activity"/>
    <property type="evidence" value="ECO:0007669"/>
    <property type="project" value="UniProtKB-UniRule"/>
</dbReference>
<proteinExistence type="inferred from homology"/>
<keyword evidence="3" id="KW-0963">Cytoplasm</keyword>
<organism evidence="4 5">
    <name type="scientific">Legionella israelensis</name>
    <dbReference type="NCBI Taxonomy" id="454"/>
    <lineage>
        <taxon>Bacteria</taxon>
        <taxon>Pseudomonadati</taxon>
        <taxon>Pseudomonadota</taxon>
        <taxon>Gammaproteobacteria</taxon>
        <taxon>Legionellales</taxon>
        <taxon>Legionellaceae</taxon>
        <taxon>Legionella</taxon>
    </lineage>
</organism>
<dbReference type="OrthoDB" id="9801395at2"/>
<accession>A0A0W0W3Z2</accession>
<comment type="caution">
    <text evidence="4">The sequence shown here is derived from an EMBL/GenBank/DDBJ whole genome shotgun (WGS) entry which is preliminary data.</text>
</comment>
<keyword evidence="3" id="KW-0820">tRNA-binding</keyword>
<keyword evidence="2 3" id="KW-0378">Hydrolase</keyword>
<dbReference type="Pfam" id="PF02580">
    <property type="entry name" value="Tyr_Deacylase"/>
    <property type="match status" value="1"/>
</dbReference>
<dbReference type="InterPro" id="IPR023509">
    <property type="entry name" value="DTD-like_sf"/>
</dbReference>
<dbReference type="FunFam" id="3.50.80.10:FF:000001">
    <property type="entry name" value="D-aminoacyl-tRNA deacylase"/>
    <property type="match status" value="1"/>
</dbReference>
<dbReference type="GO" id="GO:0043908">
    <property type="term" value="F:Ser(Gly)-tRNA(Ala) hydrolase activity"/>
    <property type="evidence" value="ECO:0007669"/>
    <property type="project" value="UniProtKB-UniRule"/>
</dbReference>
<comment type="catalytic activity">
    <reaction evidence="3">
        <text>a D-aminoacyl-tRNA + H2O = a tRNA + a D-alpha-amino acid + H(+)</text>
        <dbReference type="Rhea" id="RHEA:13953"/>
        <dbReference type="Rhea" id="RHEA-COMP:10123"/>
        <dbReference type="Rhea" id="RHEA-COMP:10124"/>
        <dbReference type="ChEBI" id="CHEBI:15377"/>
        <dbReference type="ChEBI" id="CHEBI:15378"/>
        <dbReference type="ChEBI" id="CHEBI:59871"/>
        <dbReference type="ChEBI" id="CHEBI:78442"/>
        <dbReference type="ChEBI" id="CHEBI:79333"/>
        <dbReference type="EC" id="3.1.1.96"/>
    </reaction>
</comment>
<dbReference type="RefSeq" id="WP_058501494.1">
    <property type="nucleotide sequence ID" value="NZ_CAAAJA010000001.1"/>
</dbReference>
<name>A0A0W0W3Z2_9GAMM</name>
<dbReference type="HAMAP" id="MF_00518">
    <property type="entry name" value="Deacylase_Dtd"/>
    <property type="match status" value="1"/>
</dbReference>
<comment type="domain">
    <text evidence="3">A Gly-cisPro motif from one monomer fits into the active site of the other monomer to allow specific chiral rejection of L-amino acids.</text>
</comment>
<comment type="similarity">
    <text evidence="1 3">Belongs to the DTD family.</text>
</comment>
<comment type="subunit">
    <text evidence="3">Homodimer.</text>
</comment>
<protein>
    <recommendedName>
        <fullName evidence="3">D-aminoacyl-tRNA deacylase</fullName>
        <shortName evidence="3">DTD</shortName>
        <ecNumber evidence="3">3.1.1.96</ecNumber>
    </recommendedName>
    <alternativeName>
        <fullName evidence="3">Gly-tRNA(Ala) deacylase</fullName>
        <ecNumber evidence="3">3.1.1.-</ecNumber>
    </alternativeName>
</protein>
<dbReference type="Gene3D" id="3.50.80.10">
    <property type="entry name" value="D-tyrosyl-tRNA(Tyr) deacylase"/>
    <property type="match status" value="1"/>
</dbReference>
<comment type="function">
    <text evidence="3">An aminoacyl-tRNA editing enzyme that deacylates mischarged D-aminoacyl-tRNAs. Also deacylates mischarged glycyl-tRNA(Ala), protecting cells against glycine mischarging by AlaRS. Acts via tRNA-based rather than protein-based catalysis; rejects L-amino acids rather than detecting D-amino acids in the active site. By recycling D-aminoacyl-tRNA to D-amino acids and free tRNA molecules, this enzyme counteracts the toxicity associated with the formation of D-aminoacyl-tRNA entities in vivo and helps enforce protein L-homochirality.</text>
</comment>
<dbReference type="PATRIC" id="fig|454.4.peg.1227"/>
<keyword evidence="3" id="KW-0694">RNA-binding</keyword>
<gene>
    <name evidence="3" type="primary">dtd</name>
    <name evidence="4" type="ORF">Lisr_1141</name>
</gene>
<evidence type="ECO:0000313" key="5">
    <source>
        <dbReference type="Proteomes" id="UP000054761"/>
    </source>
</evidence>
<evidence type="ECO:0000313" key="4">
    <source>
        <dbReference type="EMBL" id="KTD26930.1"/>
    </source>
</evidence>
<dbReference type="Proteomes" id="UP000054761">
    <property type="component" value="Unassembled WGS sequence"/>
</dbReference>
<sequence length="145" mass="15955">MLTVIQRVTEASVRIDEKVVGKIEGGLLILCGFAPEDNSDTLSKMLTKCLQYRIFSDNEGKMNLNLKKIEGGLLLVPQFTLMADTSRGLRPGFSRAAPPEEGKQLFAELIELAKAMHPIVEYGVFGADMKVSLCNDGPVTFVMEF</sequence>
<comment type="subcellular location">
    <subcellularLocation>
        <location evidence="3">Cytoplasm</location>
    </subcellularLocation>
</comment>
<dbReference type="PANTHER" id="PTHR10472">
    <property type="entry name" value="D-TYROSYL-TRNA TYR DEACYLASE"/>
    <property type="match status" value="1"/>
</dbReference>
<dbReference type="PANTHER" id="PTHR10472:SF5">
    <property type="entry name" value="D-AMINOACYL-TRNA DEACYLASE 1"/>
    <property type="match status" value="1"/>
</dbReference>
<dbReference type="GO" id="GO:0019478">
    <property type="term" value="P:D-amino acid catabolic process"/>
    <property type="evidence" value="ECO:0007669"/>
    <property type="project" value="UniProtKB-UniRule"/>
</dbReference>
<evidence type="ECO:0000256" key="3">
    <source>
        <dbReference type="HAMAP-Rule" id="MF_00518"/>
    </source>
</evidence>
<dbReference type="SUPFAM" id="SSF69500">
    <property type="entry name" value="DTD-like"/>
    <property type="match status" value="1"/>
</dbReference>
<evidence type="ECO:0000256" key="1">
    <source>
        <dbReference type="ARBA" id="ARBA00009673"/>
    </source>
</evidence>
<dbReference type="NCBIfam" id="TIGR00256">
    <property type="entry name" value="D-aminoacyl-tRNA deacylase"/>
    <property type="match status" value="1"/>
</dbReference>
<dbReference type="AlphaFoldDB" id="A0A0W0W3Z2"/>
<dbReference type="EC" id="3.1.1.-" evidence="3"/>
<evidence type="ECO:0000256" key="2">
    <source>
        <dbReference type="ARBA" id="ARBA00022801"/>
    </source>
</evidence>
<reference evidence="4 5" key="1">
    <citation type="submission" date="2015-11" db="EMBL/GenBank/DDBJ databases">
        <title>Genomic analysis of 38 Legionella species identifies large and diverse effector repertoires.</title>
        <authorList>
            <person name="Burstein D."/>
            <person name="Amaro F."/>
            <person name="Zusman T."/>
            <person name="Lifshitz Z."/>
            <person name="Cohen O."/>
            <person name="Gilbert J.A."/>
            <person name="Pupko T."/>
            <person name="Shuman H.A."/>
            <person name="Segal G."/>
        </authorList>
    </citation>
    <scope>NUCLEOTIDE SEQUENCE [LARGE SCALE GENOMIC DNA]</scope>
    <source>
        <strain evidence="4 5">Bercovier 4</strain>
    </source>
</reference>
<keyword evidence="5" id="KW-1185">Reference proteome</keyword>